<evidence type="ECO:0000313" key="5">
    <source>
        <dbReference type="EMBL" id="NER30283.1"/>
    </source>
</evidence>
<name>A0A6B3NF77_9CYAN</name>
<feature type="repeat" description="WD" evidence="3">
    <location>
        <begin position="161"/>
        <end position="201"/>
    </location>
</feature>
<dbReference type="SMART" id="SM00320">
    <property type="entry name" value="WD40"/>
    <property type="match status" value="7"/>
</dbReference>
<keyword evidence="4" id="KW-0732">Signal</keyword>
<gene>
    <name evidence="5" type="ORF">F6J89_22325</name>
</gene>
<dbReference type="InterPro" id="IPR036322">
    <property type="entry name" value="WD40_repeat_dom_sf"/>
</dbReference>
<sequence>MTVPAPHRQFGKIQLRVLASVTAAFACLTSIVHAQDSLPLPEPPVTPEAPSQENFDSDFFPAASPWRNPQLVQTLEGHEAPIDALVFSADGKMLLSGGSTNDGNIKLWWLQTGREIDSFRGHRTSVISLALSPDGRTLASGGDDAGINLWHFPEGKYTRTFLGHSSNILSLAMTPDSRTLVSGGLDGIRLWDLRAQRPLYTLTRFDNQTYALAVHPDGDILVSGLRDGKIKRWNLGTGSLIQTIPVHNSAVSVLAFTPDGNMMVSGSYDRTIKVWDLSRNRLELRYNLTGHAGRIRAIAINPDGTTLASASRDGVRLWNLKTGELIAFLRDHQDWVHSVAFSRDGRFLASGGFDRTIRIWQTAAEEFEPSLEGRRR</sequence>
<dbReference type="PROSITE" id="PS50082">
    <property type="entry name" value="WD_REPEATS_2"/>
    <property type="match status" value="7"/>
</dbReference>
<dbReference type="PROSITE" id="PS50294">
    <property type="entry name" value="WD_REPEATS_REGION"/>
    <property type="match status" value="3"/>
</dbReference>
<feature type="repeat" description="WD" evidence="3">
    <location>
        <begin position="119"/>
        <end position="160"/>
    </location>
</feature>
<proteinExistence type="predicted"/>
<feature type="repeat" description="WD" evidence="3">
    <location>
        <begin position="202"/>
        <end position="243"/>
    </location>
</feature>
<dbReference type="PANTHER" id="PTHR19879:SF9">
    <property type="entry name" value="TRANSCRIPTION INITIATION FACTOR TFIID SUBUNIT 5"/>
    <property type="match status" value="1"/>
</dbReference>
<evidence type="ECO:0000256" key="2">
    <source>
        <dbReference type="ARBA" id="ARBA00022737"/>
    </source>
</evidence>
<dbReference type="InterPro" id="IPR001680">
    <property type="entry name" value="WD40_rpt"/>
</dbReference>
<dbReference type="SUPFAM" id="SSF50978">
    <property type="entry name" value="WD40 repeat-like"/>
    <property type="match status" value="1"/>
</dbReference>
<evidence type="ECO:0000256" key="1">
    <source>
        <dbReference type="ARBA" id="ARBA00022574"/>
    </source>
</evidence>
<dbReference type="InterPro" id="IPR015943">
    <property type="entry name" value="WD40/YVTN_repeat-like_dom_sf"/>
</dbReference>
<feature type="chain" id="PRO_5025556270" evidence="4">
    <location>
        <begin position="35"/>
        <end position="376"/>
    </location>
</feature>
<protein>
    <submittedName>
        <fullName evidence="5">WD40 repeat domain-containing protein</fullName>
    </submittedName>
</protein>
<dbReference type="PANTHER" id="PTHR19879">
    <property type="entry name" value="TRANSCRIPTION INITIATION FACTOR TFIID"/>
    <property type="match status" value="1"/>
</dbReference>
<dbReference type="PROSITE" id="PS00678">
    <property type="entry name" value="WD_REPEATS_1"/>
    <property type="match status" value="1"/>
</dbReference>
<dbReference type="Gene3D" id="2.130.10.10">
    <property type="entry name" value="YVTN repeat-like/Quinoprotein amine dehydrogenase"/>
    <property type="match status" value="3"/>
</dbReference>
<dbReference type="CDD" id="cd00200">
    <property type="entry name" value="WD40"/>
    <property type="match status" value="1"/>
</dbReference>
<dbReference type="Pfam" id="PF00400">
    <property type="entry name" value="WD40"/>
    <property type="match status" value="7"/>
</dbReference>
<keyword evidence="2" id="KW-0677">Repeat</keyword>
<reference evidence="5" key="1">
    <citation type="submission" date="2019-11" db="EMBL/GenBank/DDBJ databases">
        <title>Genomic insights into an expanded diversity of filamentous marine cyanobacteria reveals the extraordinary biosynthetic potential of Moorea and Okeania.</title>
        <authorList>
            <person name="Ferreira Leao T."/>
            <person name="Wang M."/>
            <person name="Moss N."/>
            <person name="Da Silva R."/>
            <person name="Sanders J."/>
            <person name="Nurk S."/>
            <person name="Gurevich A."/>
            <person name="Humphrey G."/>
            <person name="Reher R."/>
            <person name="Zhu Q."/>
            <person name="Belda-Ferre P."/>
            <person name="Glukhov E."/>
            <person name="Rex R."/>
            <person name="Dorrestein P.C."/>
            <person name="Knight R."/>
            <person name="Pevzner P."/>
            <person name="Gerwick W.H."/>
            <person name="Gerwick L."/>
        </authorList>
    </citation>
    <scope>NUCLEOTIDE SEQUENCE</scope>
    <source>
        <strain evidence="5">SIO1C4</strain>
    </source>
</reference>
<feature type="repeat" description="WD" evidence="3">
    <location>
        <begin position="288"/>
        <end position="328"/>
    </location>
</feature>
<feature type="repeat" description="WD" evidence="3">
    <location>
        <begin position="244"/>
        <end position="285"/>
    </location>
</feature>
<comment type="caution">
    <text evidence="5">The sequence shown here is derived from an EMBL/GenBank/DDBJ whole genome shotgun (WGS) entry which is preliminary data.</text>
</comment>
<accession>A0A6B3NF77</accession>
<feature type="repeat" description="WD" evidence="3">
    <location>
        <begin position="329"/>
        <end position="370"/>
    </location>
</feature>
<evidence type="ECO:0000256" key="3">
    <source>
        <dbReference type="PROSITE-ProRule" id="PRU00221"/>
    </source>
</evidence>
<organism evidence="5">
    <name type="scientific">Symploca sp. SIO1C4</name>
    <dbReference type="NCBI Taxonomy" id="2607765"/>
    <lineage>
        <taxon>Bacteria</taxon>
        <taxon>Bacillati</taxon>
        <taxon>Cyanobacteriota</taxon>
        <taxon>Cyanophyceae</taxon>
        <taxon>Coleofasciculales</taxon>
        <taxon>Coleofasciculaceae</taxon>
        <taxon>Symploca</taxon>
    </lineage>
</organism>
<feature type="repeat" description="WD" evidence="3">
    <location>
        <begin position="75"/>
        <end position="118"/>
    </location>
</feature>
<dbReference type="PRINTS" id="PR00320">
    <property type="entry name" value="GPROTEINBRPT"/>
</dbReference>
<dbReference type="InterPro" id="IPR020472">
    <property type="entry name" value="WD40_PAC1"/>
</dbReference>
<dbReference type="EMBL" id="JAAHFQ010000520">
    <property type="protein sequence ID" value="NER30283.1"/>
    <property type="molecule type" value="Genomic_DNA"/>
</dbReference>
<keyword evidence="1 3" id="KW-0853">WD repeat</keyword>
<evidence type="ECO:0000256" key="4">
    <source>
        <dbReference type="SAM" id="SignalP"/>
    </source>
</evidence>
<feature type="signal peptide" evidence="4">
    <location>
        <begin position="1"/>
        <end position="34"/>
    </location>
</feature>
<dbReference type="InterPro" id="IPR019775">
    <property type="entry name" value="WD40_repeat_CS"/>
</dbReference>
<dbReference type="AlphaFoldDB" id="A0A6B3NF77"/>